<comment type="caution">
    <text evidence="1">The sequence shown here is derived from an EMBL/GenBank/DDBJ whole genome shotgun (WGS) entry which is preliminary data.</text>
</comment>
<sequence length="61" mass="7318">MWHKQHHLIILLLMLQGMKIRIWSLKKSRMMRMIRLKKIAEKKSVIFSLGIGRSHSQFSCI</sequence>
<keyword evidence="2" id="KW-1185">Reference proteome</keyword>
<gene>
    <name evidence="1" type="ORF">Patl1_33093</name>
</gene>
<evidence type="ECO:0000313" key="1">
    <source>
        <dbReference type="EMBL" id="KAJ0087687.1"/>
    </source>
</evidence>
<proteinExistence type="predicted"/>
<accession>A0ACC1ALZ0</accession>
<dbReference type="Proteomes" id="UP001164250">
    <property type="component" value="Chromosome 9"/>
</dbReference>
<name>A0ACC1ALZ0_9ROSI</name>
<organism evidence="1 2">
    <name type="scientific">Pistacia atlantica</name>
    <dbReference type="NCBI Taxonomy" id="434234"/>
    <lineage>
        <taxon>Eukaryota</taxon>
        <taxon>Viridiplantae</taxon>
        <taxon>Streptophyta</taxon>
        <taxon>Embryophyta</taxon>
        <taxon>Tracheophyta</taxon>
        <taxon>Spermatophyta</taxon>
        <taxon>Magnoliopsida</taxon>
        <taxon>eudicotyledons</taxon>
        <taxon>Gunneridae</taxon>
        <taxon>Pentapetalae</taxon>
        <taxon>rosids</taxon>
        <taxon>malvids</taxon>
        <taxon>Sapindales</taxon>
        <taxon>Anacardiaceae</taxon>
        <taxon>Pistacia</taxon>
    </lineage>
</organism>
<dbReference type="EMBL" id="CM047905">
    <property type="protein sequence ID" value="KAJ0087687.1"/>
    <property type="molecule type" value="Genomic_DNA"/>
</dbReference>
<evidence type="ECO:0000313" key="2">
    <source>
        <dbReference type="Proteomes" id="UP001164250"/>
    </source>
</evidence>
<reference evidence="2" key="1">
    <citation type="journal article" date="2023" name="G3 (Bethesda)">
        <title>Genome assembly and association tests identify interacting loci associated with vigor, precocity, and sex in interspecific pistachio rootstocks.</title>
        <authorList>
            <person name="Palmer W."/>
            <person name="Jacygrad E."/>
            <person name="Sagayaradj S."/>
            <person name="Cavanaugh K."/>
            <person name="Han R."/>
            <person name="Bertier L."/>
            <person name="Beede B."/>
            <person name="Kafkas S."/>
            <person name="Golino D."/>
            <person name="Preece J."/>
            <person name="Michelmore R."/>
        </authorList>
    </citation>
    <scope>NUCLEOTIDE SEQUENCE [LARGE SCALE GENOMIC DNA]</scope>
</reference>
<protein>
    <submittedName>
        <fullName evidence="1">Uncharacterized protein</fullName>
    </submittedName>
</protein>